<accession>A0A2Z3YMF6</accession>
<organism evidence="8 9">
    <name type="scientific">Corynebacterium provencense</name>
    <dbReference type="NCBI Taxonomy" id="1737425"/>
    <lineage>
        <taxon>Bacteria</taxon>
        <taxon>Bacillati</taxon>
        <taxon>Actinomycetota</taxon>
        <taxon>Actinomycetes</taxon>
        <taxon>Mycobacteriales</taxon>
        <taxon>Corynebacteriaceae</taxon>
        <taxon>Corynebacterium</taxon>
    </lineage>
</organism>
<name>A0A2Z3YMF6_9CORY</name>
<evidence type="ECO:0000256" key="6">
    <source>
        <dbReference type="SAM" id="MobiDB-lite"/>
    </source>
</evidence>
<feature type="domain" description="tRNA-guanine(15) transglycosylase-like" evidence="7">
    <location>
        <begin position="32"/>
        <end position="425"/>
    </location>
</feature>
<dbReference type="EMBL" id="CP024988">
    <property type="protein sequence ID" value="AWT25216.1"/>
    <property type="molecule type" value="Genomic_DNA"/>
</dbReference>
<comment type="similarity">
    <text evidence="5">Belongs to the queuine tRNA-ribosyltransferase family.</text>
</comment>
<gene>
    <name evidence="5 8" type="primary">tgt</name>
    <name evidence="8" type="ORF">Csp1_03940</name>
</gene>
<feature type="binding site" evidence="5">
    <location>
        <position position="189"/>
    </location>
    <ligand>
        <name>substrate</name>
    </ligand>
</feature>
<dbReference type="EC" id="2.4.2.29" evidence="5"/>
<sequence>MTDSADPVASLPSDTTFDPGIRIGTTDGKPSHGRTGVIHTPHGDIHTPAFIPVATKATVKTLTPEQVRSTGAEAILSNAYHLYLQPGEDIVEEAGGLAEFENWHGPTYTDSGGFQVMSLGVGFKKVLAMDVANLTEGDIRAAKKERMALVDEDGVDFRSIIDGSSHRFTPEKSMQIQHSLGADIMFAFDELTTLVDTRRYQEESVARTHRWAQRCLAEHDRLTTLRSDRPRQSLWGVVQGAQYEDLRRQAARGLVELSRQAEEEGRRGFGGFGIGGALEKENLGTITGWVCDELPEDRPRHMLGISEPDDLFTAVAAGADTFDCVAPTRLGRRGGVYTLDGRLNLVAARHRRDFIPIDTETGGYVNANYTRAYIHHLLKAHEFLAGTLCTLHNINFMMTLTRNIRRSVEEGRFEEYRDEFLGRYYAGRAPELRGR</sequence>
<comment type="caution">
    <text evidence="5">Lacks conserved residue(s) required for the propagation of feature annotation.</text>
</comment>
<dbReference type="InterPro" id="IPR050076">
    <property type="entry name" value="ArchSynthase1/Queuine_TRR"/>
</dbReference>
<evidence type="ECO:0000259" key="7">
    <source>
        <dbReference type="Pfam" id="PF01702"/>
    </source>
</evidence>
<keyword evidence="4 5" id="KW-0671">Queuosine biosynthesis</keyword>
<keyword evidence="9" id="KW-1185">Reference proteome</keyword>
<dbReference type="PANTHER" id="PTHR46499:SF1">
    <property type="entry name" value="QUEUINE TRNA-RIBOSYLTRANSFERASE"/>
    <property type="match status" value="1"/>
</dbReference>
<dbReference type="InterPro" id="IPR036511">
    <property type="entry name" value="TGT-like_sf"/>
</dbReference>
<evidence type="ECO:0000256" key="5">
    <source>
        <dbReference type="HAMAP-Rule" id="MF_00168"/>
    </source>
</evidence>
<reference evidence="9" key="1">
    <citation type="submission" date="2017-11" db="EMBL/GenBank/DDBJ databases">
        <title>Otitis media/interna in a cat caused by the recently described species Corynebacterium provencense.</title>
        <authorList>
            <person name="Kittl S."/>
            <person name="Brodard I."/>
            <person name="Rychener L."/>
            <person name="Jores J."/>
            <person name="Roosje P."/>
            <person name="Gobeli Brawand S."/>
        </authorList>
    </citation>
    <scope>NUCLEOTIDE SEQUENCE [LARGE SCALE GENOMIC DNA]</scope>
    <source>
        <strain evidence="9">17KM38</strain>
    </source>
</reference>
<comment type="subunit">
    <text evidence="5">Homodimer. Within each dimer, one monomer is responsible for RNA recognition and catalysis, while the other monomer binds to the replacement base PreQ1.</text>
</comment>
<evidence type="ECO:0000256" key="3">
    <source>
        <dbReference type="ARBA" id="ARBA00022694"/>
    </source>
</evidence>
<dbReference type="GO" id="GO:0008479">
    <property type="term" value="F:tRNA-guanosine(34) queuine transglycosylase activity"/>
    <property type="evidence" value="ECO:0007669"/>
    <property type="project" value="UniProtKB-UniRule"/>
</dbReference>
<dbReference type="GO" id="GO:0005829">
    <property type="term" value="C:cytosol"/>
    <property type="evidence" value="ECO:0007669"/>
    <property type="project" value="TreeGrafter"/>
</dbReference>
<dbReference type="RefSeq" id="WP_066588226.1">
    <property type="nucleotide sequence ID" value="NZ_CABKVS010000002.1"/>
</dbReference>
<dbReference type="Pfam" id="PF01702">
    <property type="entry name" value="TGT"/>
    <property type="match status" value="1"/>
</dbReference>
<evidence type="ECO:0000256" key="4">
    <source>
        <dbReference type="ARBA" id="ARBA00022785"/>
    </source>
</evidence>
<evidence type="ECO:0000256" key="1">
    <source>
        <dbReference type="ARBA" id="ARBA00022676"/>
    </source>
</evidence>
<dbReference type="UniPathway" id="UPA00392"/>
<dbReference type="KEGG" id="cpre:Csp1_03940"/>
<feature type="active site" description="Nucleophile" evidence="5">
    <location>
        <position position="323"/>
    </location>
</feature>
<dbReference type="AlphaFoldDB" id="A0A2Z3YMF6"/>
<dbReference type="Gene3D" id="3.20.20.105">
    <property type="entry name" value="Queuine tRNA-ribosyltransferase-like"/>
    <property type="match status" value="1"/>
</dbReference>
<evidence type="ECO:0000313" key="8">
    <source>
        <dbReference type="EMBL" id="AWT25216.1"/>
    </source>
</evidence>
<evidence type="ECO:0000313" key="9">
    <source>
        <dbReference type="Proteomes" id="UP000247696"/>
    </source>
</evidence>
<feature type="region of interest" description="Disordered" evidence="6">
    <location>
        <begin position="1"/>
        <end position="38"/>
    </location>
</feature>
<comment type="catalytic activity">
    <reaction evidence="5">
        <text>7-aminomethyl-7-carbaguanine + guanosine(34) in tRNA = 7-aminomethyl-7-carbaguanosine(34) in tRNA + guanine</text>
        <dbReference type="Rhea" id="RHEA:24104"/>
        <dbReference type="Rhea" id="RHEA-COMP:10341"/>
        <dbReference type="Rhea" id="RHEA-COMP:10342"/>
        <dbReference type="ChEBI" id="CHEBI:16235"/>
        <dbReference type="ChEBI" id="CHEBI:58703"/>
        <dbReference type="ChEBI" id="CHEBI:74269"/>
        <dbReference type="ChEBI" id="CHEBI:82833"/>
        <dbReference type="EC" id="2.4.2.29"/>
    </reaction>
</comment>
<dbReference type="InterPro" id="IPR002616">
    <property type="entry name" value="tRNA_ribo_trans-like"/>
</dbReference>
<feature type="binding site" evidence="5">
    <location>
        <position position="239"/>
    </location>
    <ligand>
        <name>substrate</name>
    </ligand>
</feature>
<comment type="pathway">
    <text evidence="5">tRNA modification; tRNA-queuosine biosynthesis.</text>
</comment>
<keyword evidence="2 5" id="KW-0808">Transferase</keyword>
<feature type="region of interest" description="RNA binding; important for wobble base 34 recognition" evidence="5">
    <location>
        <begin position="328"/>
        <end position="332"/>
    </location>
</feature>
<feature type="binding site" evidence="5">
    <location>
        <begin position="110"/>
        <end position="114"/>
    </location>
    <ligand>
        <name>substrate</name>
    </ligand>
</feature>
<dbReference type="STRING" id="1737425.GCA_900049755_02243"/>
<dbReference type="HAMAP" id="MF_00168">
    <property type="entry name" value="Q_tRNA_Tgt"/>
    <property type="match status" value="1"/>
</dbReference>
<keyword evidence="3 5" id="KW-0819">tRNA processing</keyword>
<dbReference type="SUPFAM" id="SSF51713">
    <property type="entry name" value="tRNA-guanine transglycosylase"/>
    <property type="match status" value="1"/>
</dbReference>
<dbReference type="GO" id="GO:0008616">
    <property type="term" value="P:tRNA queuosine(34) biosynthetic process"/>
    <property type="evidence" value="ECO:0007669"/>
    <property type="project" value="UniProtKB-UniRule"/>
</dbReference>
<evidence type="ECO:0000256" key="2">
    <source>
        <dbReference type="ARBA" id="ARBA00022679"/>
    </source>
</evidence>
<comment type="function">
    <text evidence="5">Catalyzes the base-exchange of a guanine (G) residue with the queuine precursor 7-aminomethyl-7-deazaguanine (PreQ1) at position 34 (anticodon wobble position) in tRNAs with GU(N) anticodons (tRNA-Asp, -Asn, -His and -Tyr). Catalysis occurs through a double-displacement mechanism. The nucleophile active site attacks the C1' of nucleotide 34 to detach the guanine base from the RNA, forming a covalent enzyme-RNA intermediate. The proton acceptor active site deprotonates the incoming PreQ1, allowing a nucleophilic attack on the C1' of the ribose to form the product. After dissociation, two additional enzymatic reactions on the tRNA convert PreQ1 to queuine (Q), resulting in the hypermodified nucleoside queuosine (7-(((4,5-cis-dihydroxy-2-cyclopenten-1-yl)amino)methyl)-7-deazaguanosine).</text>
</comment>
<dbReference type="Proteomes" id="UP000247696">
    <property type="component" value="Chromosome"/>
</dbReference>
<dbReference type="OrthoDB" id="9805417at2"/>
<feature type="binding site" evidence="5">
    <location>
        <position position="276"/>
    </location>
    <ligand>
        <name>substrate</name>
    </ligand>
</feature>
<dbReference type="NCBIfam" id="TIGR00449">
    <property type="entry name" value="tgt_general"/>
    <property type="match status" value="1"/>
</dbReference>
<protein>
    <recommendedName>
        <fullName evidence="5">Queuine tRNA-ribosyltransferase</fullName>
        <ecNumber evidence="5">2.4.2.29</ecNumber>
    </recommendedName>
    <alternativeName>
        <fullName evidence="5">Guanine insertion enzyme</fullName>
    </alternativeName>
    <alternativeName>
        <fullName evidence="5">tRNA-guanine transglycosylase</fullName>
    </alternativeName>
</protein>
<keyword evidence="1 5" id="KW-0328">Glycosyltransferase</keyword>
<dbReference type="NCBIfam" id="TIGR00430">
    <property type="entry name" value="Q_tRNA_tgt"/>
    <property type="match status" value="1"/>
</dbReference>
<dbReference type="InterPro" id="IPR004803">
    <property type="entry name" value="TGT"/>
</dbReference>
<dbReference type="PANTHER" id="PTHR46499">
    <property type="entry name" value="QUEUINE TRNA-RIBOSYLTRANSFERASE"/>
    <property type="match status" value="1"/>
</dbReference>
<proteinExistence type="inferred from homology"/>
<feature type="active site" description="Proton acceptor" evidence="5">
    <location>
        <position position="110"/>
    </location>
</feature>